<keyword evidence="1" id="KW-0472">Membrane</keyword>
<dbReference type="AlphaFoldDB" id="A0AA39X419"/>
<accession>A0AA39X419</accession>
<keyword evidence="1" id="KW-1133">Transmembrane helix</keyword>
<keyword evidence="1" id="KW-0812">Transmembrane</keyword>
<dbReference type="Proteomes" id="UP001175000">
    <property type="component" value="Unassembled WGS sequence"/>
</dbReference>
<organism evidence="2 3">
    <name type="scientific">Immersiella caudata</name>
    <dbReference type="NCBI Taxonomy" id="314043"/>
    <lineage>
        <taxon>Eukaryota</taxon>
        <taxon>Fungi</taxon>
        <taxon>Dikarya</taxon>
        <taxon>Ascomycota</taxon>
        <taxon>Pezizomycotina</taxon>
        <taxon>Sordariomycetes</taxon>
        <taxon>Sordariomycetidae</taxon>
        <taxon>Sordariales</taxon>
        <taxon>Lasiosphaeriaceae</taxon>
        <taxon>Immersiella</taxon>
    </lineage>
</organism>
<feature type="transmembrane region" description="Helical" evidence="1">
    <location>
        <begin position="18"/>
        <end position="40"/>
    </location>
</feature>
<name>A0AA39X419_9PEZI</name>
<evidence type="ECO:0000256" key="1">
    <source>
        <dbReference type="SAM" id="Phobius"/>
    </source>
</evidence>
<gene>
    <name evidence="2" type="ORF">B0T14DRAFT_562342</name>
</gene>
<comment type="caution">
    <text evidence="2">The sequence shown here is derived from an EMBL/GenBank/DDBJ whole genome shotgun (WGS) entry which is preliminary data.</text>
</comment>
<sequence>MGWTYNTADPDAPTMGPLIAHVALVLTVVSLATVLLRAYVRFHMIKAAGIDDWIIFATWVQLRDADMEKRPSQGMRTPG</sequence>
<dbReference type="EMBL" id="JAULSU010000002">
    <property type="protein sequence ID" value="KAK0626430.1"/>
    <property type="molecule type" value="Genomic_DNA"/>
</dbReference>
<reference evidence="2" key="1">
    <citation type="submission" date="2023-06" db="EMBL/GenBank/DDBJ databases">
        <title>Genome-scale phylogeny and comparative genomics of the fungal order Sordariales.</title>
        <authorList>
            <consortium name="Lawrence Berkeley National Laboratory"/>
            <person name="Hensen N."/>
            <person name="Bonometti L."/>
            <person name="Westerberg I."/>
            <person name="Brannstrom I.O."/>
            <person name="Guillou S."/>
            <person name="Cros-Aarteil S."/>
            <person name="Calhoun S."/>
            <person name="Haridas S."/>
            <person name="Kuo A."/>
            <person name="Mondo S."/>
            <person name="Pangilinan J."/>
            <person name="Riley R."/>
            <person name="Labutti K."/>
            <person name="Andreopoulos B."/>
            <person name="Lipzen A."/>
            <person name="Chen C."/>
            <person name="Yanf M."/>
            <person name="Daum C."/>
            <person name="Ng V."/>
            <person name="Clum A."/>
            <person name="Steindorff A."/>
            <person name="Ohm R."/>
            <person name="Martin F."/>
            <person name="Silar P."/>
            <person name="Natvig D."/>
            <person name="Lalanne C."/>
            <person name="Gautier V."/>
            <person name="Ament-Velasquez S.L."/>
            <person name="Kruys A."/>
            <person name="Hutchinson M.I."/>
            <person name="Powell A.J."/>
            <person name="Barry K."/>
            <person name="Miller A.N."/>
            <person name="Grigoriev I.V."/>
            <person name="Debuchy R."/>
            <person name="Gladieux P."/>
            <person name="Thoren M.H."/>
            <person name="Johannesson H."/>
        </authorList>
    </citation>
    <scope>NUCLEOTIDE SEQUENCE</scope>
    <source>
        <strain evidence="2">CBS 606.72</strain>
    </source>
</reference>
<proteinExistence type="predicted"/>
<evidence type="ECO:0000313" key="3">
    <source>
        <dbReference type="Proteomes" id="UP001175000"/>
    </source>
</evidence>
<protein>
    <submittedName>
        <fullName evidence="2">Uncharacterized protein</fullName>
    </submittedName>
</protein>
<evidence type="ECO:0000313" key="2">
    <source>
        <dbReference type="EMBL" id="KAK0626430.1"/>
    </source>
</evidence>
<keyword evidence="3" id="KW-1185">Reference proteome</keyword>